<evidence type="ECO:0000313" key="4">
    <source>
        <dbReference type="Proteomes" id="UP000276215"/>
    </source>
</evidence>
<protein>
    <submittedName>
        <fullName evidence="3">Uncharacterized protein</fullName>
    </submittedName>
</protein>
<dbReference type="EMBL" id="ML120478">
    <property type="protein sequence ID" value="RPA92230.1"/>
    <property type="molecule type" value="Genomic_DNA"/>
</dbReference>
<keyword evidence="4" id="KW-1185">Reference proteome</keyword>
<feature type="transmembrane region" description="Helical" evidence="2">
    <location>
        <begin position="794"/>
        <end position="814"/>
    </location>
</feature>
<proteinExistence type="predicted"/>
<feature type="compositionally biased region" description="Basic and acidic residues" evidence="1">
    <location>
        <begin position="169"/>
        <end position="209"/>
    </location>
</feature>
<evidence type="ECO:0000256" key="2">
    <source>
        <dbReference type="SAM" id="Phobius"/>
    </source>
</evidence>
<feature type="region of interest" description="Disordered" evidence="1">
    <location>
        <begin position="443"/>
        <end position="485"/>
    </location>
</feature>
<feature type="compositionally biased region" description="Basic and acidic residues" evidence="1">
    <location>
        <begin position="272"/>
        <end position="287"/>
    </location>
</feature>
<feature type="region of interest" description="Disordered" evidence="1">
    <location>
        <begin position="692"/>
        <end position="790"/>
    </location>
</feature>
<organism evidence="3 4">
    <name type="scientific">Choiromyces venosus 120613-1</name>
    <dbReference type="NCBI Taxonomy" id="1336337"/>
    <lineage>
        <taxon>Eukaryota</taxon>
        <taxon>Fungi</taxon>
        <taxon>Dikarya</taxon>
        <taxon>Ascomycota</taxon>
        <taxon>Pezizomycotina</taxon>
        <taxon>Pezizomycetes</taxon>
        <taxon>Pezizales</taxon>
        <taxon>Tuberaceae</taxon>
        <taxon>Choiromyces</taxon>
    </lineage>
</organism>
<gene>
    <name evidence="3" type="ORF">L873DRAFT_1838467</name>
</gene>
<feature type="compositionally biased region" description="Basic and acidic residues" evidence="1">
    <location>
        <begin position="332"/>
        <end position="356"/>
    </location>
</feature>
<feature type="compositionally biased region" description="Basic and acidic residues" evidence="1">
    <location>
        <begin position="1"/>
        <end position="24"/>
    </location>
</feature>
<feature type="compositionally biased region" description="Basic and acidic residues" evidence="1">
    <location>
        <begin position="443"/>
        <end position="452"/>
    </location>
</feature>
<feature type="compositionally biased region" description="Polar residues" evidence="1">
    <location>
        <begin position="727"/>
        <end position="757"/>
    </location>
</feature>
<feature type="compositionally biased region" description="Polar residues" evidence="1">
    <location>
        <begin position="298"/>
        <end position="310"/>
    </location>
</feature>
<feature type="region of interest" description="Disordered" evidence="1">
    <location>
        <begin position="332"/>
        <end position="376"/>
    </location>
</feature>
<accession>A0A3N4J705</accession>
<name>A0A3N4J705_9PEZI</name>
<evidence type="ECO:0000256" key="1">
    <source>
        <dbReference type="SAM" id="MobiDB-lite"/>
    </source>
</evidence>
<feature type="compositionally biased region" description="Basic and acidic residues" evidence="1">
    <location>
        <begin position="128"/>
        <end position="153"/>
    </location>
</feature>
<keyword evidence="2" id="KW-1133">Transmembrane helix</keyword>
<keyword evidence="2" id="KW-0472">Membrane</keyword>
<feature type="region of interest" description="Disordered" evidence="1">
    <location>
        <begin position="1"/>
        <end position="315"/>
    </location>
</feature>
<reference evidence="3 4" key="1">
    <citation type="journal article" date="2018" name="Nat. Ecol. Evol.">
        <title>Pezizomycetes genomes reveal the molecular basis of ectomycorrhizal truffle lifestyle.</title>
        <authorList>
            <person name="Murat C."/>
            <person name="Payen T."/>
            <person name="Noel B."/>
            <person name="Kuo A."/>
            <person name="Morin E."/>
            <person name="Chen J."/>
            <person name="Kohler A."/>
            <person name="Krizsan K."/>
            <person name="Balestrini R."/>
            <person name="Da Silva C."/>
            <person name="Montanini B."/>
            <person name="Hainaut M."/>
            <person name="Levati E."/>
            <person name="Barry K.W."/>
            <person name="Belfiori B."/>
            <person name="Cichocki N."/>
            <person name="Clum A."/>
            <person name="Dockter R.B."/>
            <person name="Fauchery L."/>
            <person name="Guy J."/>
            <person name="Iotti M."/>
            <person name="Le Tacon F."/>
            <person name="Lindquist E.A."/>
            <person name="Lipzen A."/>
            <person name="Malagnac F."/>
            <person name="Mello A."/>
            <person name="Molinier V."/>
            <person name="Miyauchi S."/>
            <person name="Poulain J."/>
            <person name="Riccioni C."/>
            <person name="Rubini A."/>
            <person name="Sitrit Y."/>
            <person name="Splivallo R."/>
            <person name="Traeger S."/>
            <person name="Wang M."/>
            <person name="Zifcakova L."/>
            <person name="Wipf D."/>
            <person name="Zambonelli A."/>
            <person name="Paolocci F."/>
            <person name="Nowrousian M."/>
            <person name="Ottonello S."/>
            <person name="Baldrian P."/>
            <person name="Spatafora J.W."/>
            <person name="Henrissat B."/>
            <person name="Nagy L.G."/>
            <person name="Aury J.M."/>
            <person name="Wincker P."/>
            <person name="Grigoriev I.V."/>
            <person name="Bonfante P."/>
            <person name="Martin F.M."/>
        </authorList>
    </citation>
    <scope>NUCLEOTIDE SEQUENCE [LARGE SCALE GENOMIC DNA]</scope>
    <source>
        <strain evidence="3 4">120613-1</strain>
    </source>
</reference>
<keyword evidence="2" id="KW-0812">Transmembrane</keyword>
<sequence length="848" mass="91637">MANKQKENTKDPNEEEGRGEHESNIGEGMDDEEFSMPPPPPSNVQPPGEMSYAKVAAADSYPDQFERDEKGENDNGDKTESGKEGEKSSGDGATEPPDTKEILNATSELQPGDISVNIGGTGSPPSPETKELKPVKLRPDEIGDVGMEHKDSTIRGMSAEGDEIMEALKVSDRKGGKDEAVKEESSPGEPTRTEPVPKRNGEVKKAPKVDEEEDIKPSVQDLSEEQLGSGDSGPSPRQPLEIKESSPGAMAGEHNTVDREPGDIGSNVGTIKGHDEAVNGKKPDKPSVKRVSFAPEPSESNLQDKSTISPETKELEKIADVAGEFGYNIGEIKGHDRAIDEKQHSQPTETKSDPRQESGISPETEELGKIADIPGEFGYNVGTIKGHDRAIDEKRQGKPIQTELHLTQQQSPNPETEELKKIADVIGEFGYNVGTIKGHDRAIDNKHHDKPTSNEAQAPASATSMSRFTDVGAERTPESRELGNMTLGSGEFGYNVGDLPSSHPGRHKTHGADNGRQGTIPVPGSGVNAGIKEGQKTNDINTTAPAMQSQNEKPAGTAESQELGNITIERGEFGYNVGGLQSSHPDRPKTHRQHPSRQFQGEGGTAPESEELGRITIESGEFGYNVGGLPSSHPDRHRRHSHGRLQDKAGQETPETRELSQIQLGKGEFGYNIGNLEHHRRGEEKENPIASEIRHRNEQPTNGSPGHISHMRDSGYYGPSDEEDSHFTQNKESQKQPPFTHRTPSGAATNDTLQSYLHSFISQSSSRPISPPPSADVYPHAEEGGSRGKGTRRMMAWGVIGVGVITALGLAALWGSNHPAMGLGFREGVDWSDKFAEWLFKEGKKGSP</sequence>
<feature type="compositionally biased region" description="Basic and acidic residues" evidence="1">
    <location>
        <begin position="64"/>
        <end position="89"/>
    </location>
</feature>
<feature type="region of interest" description="Disordered" evidence="1">
    <location>
        <begin position="575"/>
        <end position="661"/>
    </location>
</feature>
<dbReference type="Proteomes" id="UP000276215">
    <property type="component" value="Unassembled WGS sequence"/>
</dbReference>
<dbReference type="OrthoDB" id="5409489at2759"/>
<evidence type="ECO:0000313" key="3">
    <source>
        <dbReference type="EMBL" id="RPA92230.1"/>
    </source>
</evidence>
<dbReference type="AlphaFoldDB" id="A0A3N4J705"/>
<feature type="compositionally biased region" description="Low complexity" evidence="1">
    <location>
        <begin position="759"/>
        <end position="768"/>
    </location>
</feature>
<feature type="region of interest" description="Disordered" evidence="1">
    <location>
        <begin position="502"/>
        <end position="522"/>
    </location>
</feature>
<feature type="compositionally biased region" description="Polar residues" evidence="1">
    <location>
        <begin position="453"/>
        <end position="467"/>
    </location>
</feature>
<feature type="compositionally biased region" description="Basic and acidic residues" evidence="1">
    <location>
        <begin position="472"/>
        <end position="481"/>
    </location>
</feature>
<feature type="compositionally biased region" description="Basic and acidic residues" evidence="1">
    <location>
        <begin position="644"/>
        <end position="658"/>
    </location>
</feature>